<organism evidence="1 2">
    <name type="scientific">Amaricoccus macauensis</name>
    <dbReference type="NCBI Taxonomy" id="57001"/>
    <lineage>
        <taxon>Bacteria</taxon>
        <taxon>Pseudomonadati</taxon>
        <taxon>Pseudomonadota</taxon>
        <taxon>Alphaproteobacteria</taxon>
        <taxon>Rhodobacterales</taxon>
        <taxon>Paracoccaceae</taxon>
        <taxon>Amaricoccus</taxon>
    </lineage>
</organism>
<comment type="caution">
    <text evidence="1">The sequence shown here is derived from an EMBL/GenBank/DDBJ whole genome shotgun (WGS) entry which is preliminary data.</text>
</comment>
<accession>A0A840SJ26</accession>
<dbReference type="EMBL" id="JACHFM010000003">
    <property type="protein sequence ID" value="MBB5223079.1"/>
    <property type="molecule type" value="Genomic_DNA"/>
</dbReference>
<evidence type="ECO:0000313" key="2">
    <source>
        <dbReference type="Proteomes" id="UP000549457"/>
    </source>
</evidence>
<dbReference type="SUPFAM" id="SSF53795">
    <property type="entry name" value="PEP carboxykinase-like"/>
    <property type="match status" value="1"/>
</dbReference>
<dbReference type="RefSeq" id="WP_184151307.1">
    <property type="nucleotide sequence ID" value="NZ_JACHFM010000003.1"/>
</dbReference>
<dbReference type="InterPro" id="IPR027417">
    <property type="entry name" value="P-loop_NTPase"/>
</dbReference>
<name>A0A840SJ26_9RHOB</name>
<dbReference type="Proteomes" id="UP000549457">
    <property type="component" value="Unassembled WGS sequence"/>
</dbReference>
<dbReference type="Gene3D" id="3.40.50.300">
    <property type="entry name" value="P-loop containing nucleotide triphosphate hydrolases"/>
    <property type="match status" value="1"/>
</dbReference>
<keyword evidence="2" id="KW-1185">Reference proteome</keyword>
<evidence type="ECO:0000313" key="1">
    <source>
        <dbReference type="EMBL" id="MBB5223079.1"/>
    </source>
</evidence>
<dbReference type="AlphaFoldDB" id="A0A840SJ26"/>
<protein>
    <submittedName>
        <fullName evidence="1">Uncharacterized protein</fullName>
    </submittedName>
</protein>
<proteinExistence type="predicted"/>
<sequence>MAAASSELSDADLLGLLNEQAEGTDEPQVERIGENWTAPHGAPSFDCVLAGDGVAPRVRVWGDLLAGVLRRMLAPLVIPGPPAGPTIDLFTTDDDRSAVALDGRVVQEGLGIGWWLLVRQLARSLNPDREWLGILHAATVAAPGGGAVAIAGVSGSGKTTLSGALLARGAILVSDDATPIEAGTRLAWPCPLAMGVKEGSWPVFSSLFNDFLKTEPVSVGGLSIRYYPAPRVACSGYPVAALLFPTWTPGAGHHAERLAPREALALLAKSGMLPPASGHHISELLAWLECVPAWRLTYSDHDEAASFAWQLCADAPALVSP</sequence>
<reference evidence="1 2" key="1">
    <citation type="submission" date="2020-08" db="EMBL/GenBank/DDBJ databases">
        <title>Genomic Encyclopedia of Type Strains, Phase IV (KMG-IV): sequencing the most valuable type-strain genomes for metagenomic binning, comparative biology and taxonomic classification.</title>
        <authorList>
            <person name="Goeker M."/>
        </authorList>
    </citation>
    <scope>NUCLEOTIDE SEQUENCE [LARGE SCALE GENOMIC DNA]</scope>
    <source>
        <strain evidence="1 2">DSM 101730</strain>
    </source>
</reference>
<gene>
    <name evidence="1" type="ORF">HNP73_003026</name>
</gene>